<evidence type="ECO:0000313" key="4">
    <source>
        <dbReference type="Proteomes" id="UP000572377"/>
    </source>
</evidence>
<dbReference type="Gene3D" id="3.40.50.300">
    <property type="entry name" value="P-loop containing nucleotide triphosphate hydrolases"/>
    <property type="match status" value="1"/>
</dbReference>
<dbReference type="Pfam" id="PF00350">
    <property type="entry name" value="Dynamin_N"/>
    <property type="match status" value="1"/>
</dbReference>
<gene>
    <name evidence="3" type="ORF">HMH01_17385</name>
</gene>
<feature type="compositionally biased region" description="Basic and acidic residues" evidence="1">
    <location>
        <begin position="334"/>
        <end position="343"/>
    </location>
</feature>
<feature type="region of interest" description="Disordered" evidence="1">
    <location>
        <begin position="270"/>
        <end position="304"/>
    </location>
</feature>
<dbReference type="SUPFAM" id="SSF52540">
    <property type="entry name" value="P-loop containing nucleoside triphosphate hydrolases"/>
    <property type="match status" value="1"/>
</dbReference>
<dbReference type="Proteomes" id="UP000572377">
    <property type="component" value="Unassembled WGS sequence"/>
</dbReference>
<evidence type="ECO:0000259" key="2">
    <source>
        <dbReference type="Pfam" id="PF00350"/>
    </source>
</evidence>
<organism evidence="3 4">
    <name type="scientific">Halovulum dunhuangense</name>
    <dbReference type="NCBI Taxonomy" id="1505036"/>
    <lineage>
        <taxon>Bacteria</taxon>
        <taxon>Pseudomonadati</taxon>
        <taxon>Pseudomonadota</taxon>
        <taxon>Alphaproteobacteria</taxon>
        <taxon>Rhodobacterales</taxon>
        <taxon>Paracoccaceae</taxon>
        <taxon>Halovulum</taxon>
    </lineage>
</organism>
<evidence type="ECO:0000313" key="3">
    <source>
        <dbReference type="EMBL" id="NNU82212.1"/>
    </source>
</evidence>
<protein>
    <recommendedName>
        <fullName evidence="2">Dynamin N-terminal domain-containing protein</fullName>
    </recommendedName>
</protein>
<dbReference type="InterPro" id="IPR027417">
    <property type="entry name" value="P-loop_NTPase"/>
</dbReference>
<sequence length="467" mass="49452">MSVTLTEAPETLSRSLACLRAQRAARPVVAVMGEFSAGKSTLLNLLLDSDLLPAQVTATQMPALWLAAGRAQGFGALGHDGSYAIHPMAGLRGRQPERDAILTLRVDAPVLSGMDLIDTPGISDPLLPRLVLREISAVCDFVLWCTPAAQAWRQSEKALWESLPSRLRAHSLLVVTRADKLGEGERAKVARRLGRETAGLFATTHFLATPDALAARKSGDRALWEASGAEALLAALARTAAQARPATNDGALADTGAFPWPDEDAPGRIFNDEDCPEPGQGRTSVTSTANRGRTAETGTPGEKDDQDVLKVRKLIDQVTLKARGPAMDATPPETETRGKRKDTPMNVTTKMGTDISGLSQIAGFIGGCLVDSDTGLMLGSEGGANFDLEAAAAGNTEVVKAKNAAMAALGLDDAIEDILITLGKQFHLIRPLANSPTVFLYVALDKKAANLGMARIQVKNIEKTLEL</sequence>
<dbReference type="RefSeq" id="WP_171327076.1">
    <property type="nucleotide sequence ID" value="NZ_JABFBC010000008.1"/>
</dbReference>
<reference evidence="3 4" key="1">
    <citation type="submission" date="2020-05" db="EMBL/GenBank/DDBJ databases">
        <title>Gimesia benthica sp. nov., a novel planctomycete isolated from a deep-sea water sample of the Northwest Indian Ocean.</title>
        <authorList>
            <person name="Wang J."/>
            <person name="Ruan C."/>
            <person name="Song L."/>
            <person name="Zhu Y."/>
            <person name="Li A."/>
            <person name="Zheng X."/>
            <person name="Wang L."/>
            <person name="Lu Z."/>
            <person name="Huang Y."/>
            <person name="Du W."/>
            <person name="Zhou Y."/>
            <person name="Huang L."/>
            <person name="Dai X."/>
        </authorList>
    </citation>
    <scope>NUCLEOTIDE SEQUENCE [LARGE SCALE GENOMIC DNA]</scope>
    <source>
        <strain evidence="3 4">YYQ-30</strain>
    </source>
</reference>
<accession>A0A849L7Y9</accession>
<feature type="compositionally biased region" description="Polar residues" evidence="1">
    <location>
        <begin position="281"/>
        <end position="291"/>
    </location>
</feature>
<name>A0A849L7Y9_9RHOB</name>
<keyword evidence="4" id="KW-1185">Reference proteome</keyword>
<feature type="domain" description="Dynamin N-terminal" evidence="2">
    <location>
        <begin position="29"/>
        <end position="163"/>
    </location>
</feature>
<proteinExistence type="predicted"/>
<dbReference type="InterPro" id="IPR045063">
    <property type="entry name" value="Dynamin_N"/>
</dbReference>
<dbReference type="AlphaFoldDB" id="A0A849L7Y9"/>
<feature type="region of interest" description="Disordered" evidence="1">
    <location>
        <begin position="325"/>
        <end position="347"/>
    </location>
</feature>
<dbReference type="EMBL" id="JABFBC010000008">
    <property type="protein sequence ID" value="NNU82212.1"/>
    <property type="molecule type" value="Genomic_DNA"/>
</dbReference>
<comment type="caution">
    <text evidence="3">The sequence shown here is derived from an EMBL/GenBank/DDBJ whole genome shotgun (WGS) entry which is preliminary data.</text>
</comment>
<evidence type="ECO:0000256" key="1">
    <source>
        <dbReference type="SAM" id="MobiDB-lite"/>
    </source>
</evidence>